<comment type="subcellular location">
    <subcellularLocation>
        <location evidence="1">Nucleus</location>
    </subcellularLocation>
</comment>
<comment type="similarity">
    <text evidence="6">Belongs to the MEF2 family.</text>
</comment>
<dbReference type="HOGENOM" id="CLU_024080_1_0_1"/>
<evidence type="ECO:0000256" key="2">
    <source>
        <dbReference type="ARBA" id="ARBA00023015"/>
    </source>
</evidence>
<dbReference type="Gene3D" id="3.40.1810.10">
    <property type="entry name" value="Transcription factor, MADS-box"/>
    <property type="match status" value="1"/>
</dbReference>
<keyword evidence="13" id="KW-1185">Reference proteome</keyword>
<sequence length="618" mass="67290">MGRRKIEIKPIKDDRNRSVTFLKRKGGLFKKAHELSVLCSVDVAVFIFGTNKKLYEYSSSDMRELITRYTYHGGPNEHKGPSDFNGGGDDDDDSAMEGTPPQRNSMDPQMMPPQFQGQPPFPHMRNHTPSASPPIPNGVPFQQHPGHPVQRGHTPQAQLGSRPASRNDSRRMGPGMMPQQGPPQAPPPPQVNGYAFMPNPAIYNPQNPPPMQHGIPAHNPQYPYPPPQPHGSPPQAHPQLPPQYMDDQRRSSIPPNYPPPVPQQGPIPRPEPSPQQHPQQLPQPPPHISPPPPQPQQLEPHPPQQPQPQEPQLPAPMPPKSEPPERPRVPLLNTDTAIKRLPQRKQHSIFTPIDENRSILSQHLASFTTEPERIKTESNRSQSVDGGSVSRNENLTKSPPRPQRANTQTMPKPRPPVSIPETTFTPPSRSNSLKVGGGVGRGPRLKVQIPNGGGQNGDSATAESTSPRNPADATPQTTRPPHMIQVLPPPSPSASARLSAGATGPPNPFARPPPPSQNNGGGMNIDTPVSALPSRFLNTEFLPSPSSFYPNWDFRGNDSNTLASPLNFATPVVGTGPSFLRDDNSTSIGKRKSPEAASANGATDTPDHSQEPKRVKVD</sequence>
<evidence type="ECO:0000256" key="9">
    <source>
        <dbReference type="ARBA" id="ARBA00068022"/>
    </source>
</evidence>
<feature type="compositionally biased region" description="Low complexity" evidence="10">
    <location>
        <begin position="493"/>
        <end position="502"/>
    </location>
</feature>
<dbReference type="SMART" id="SM00432">
    <property type="entry name" value="MADS"/>
    <property type="match status" value="1"/>
</dbReference>
<dbReference type="KEGG" id="sapo:SAPIO_CDS1437"/>
<evidence type="ECO:0000256" key="7">
    <source>
        <dbReference type="ARBA" id="ARBA00059910"/>
    </source>
</evidence>
<dbReference type="GO" id="GO:0033554">
    <property type="term" value="P:cellular response to stress"/>
    <property type="evidence" value="ECO:0007669"/>
    <property type="project" value="UniProtKB-ARBA"/>
</dbReference>
<dbReference type="SUPFAM" id="SSF55455">
    <property type="entry name" value="SRF-like"/>
    <property type="match status" value="1"/>
</dbReference>
<evidence type="ECO:0000256" key="4">
    <source>
        <dbReference type="ARBA" id="ARBA00023163"/>
    </source>
</evidence>
<feature type="compositionally biased region" description="Polar residues" evidence="10">
    <location>
        <begin position="379"/>
        <end position="397"/>
    </location>
</feature>
<gene>
    <name evidence="12" type="ORF">SAPIO_CDS1437</name>
</gene>
<keyword evidence="4" id="KW-0804">Transcription</keyword>
<keyword evidence="2" id="KW-0805">Transcription regulation</keyword>
<feature type="compositionally biased region" description="Pro residues" evidence="10">
    <location>
        <begin position="255"/>
        <end position="321"/>
    </location>
</feature>
<dbReference type="FunFam" id="3.40.1810.10:FF:000013">
    <property type="entry name" value="Transcription factor, MADS-box"/>
    <property type="match status" value="1"/>
</dbReference>
<evidence type="ECO:0000256" key="8">
    <source>
        <dbReference type="ARBA" id="ARBA00065556"/>
    </source>
</evidence>
<evidence type="ECO:0000256" key="3">
    <source>
        <dbReference type="ARBA" id="ARBA00023125"/>
    </source>
</evidence>
<protein>
    <recommendedName>
        <fullName evidence="9">MADS-box MEF2 type transcription factor MIG1</fullName>
    </recommendedName>
</protein>
<feature type="compositionally biased region" description="Basic and acidic residues" evidence="10">
    <location>
        <begin position="605"/>
        <end position="618"/>
    </location>
</feature>
<feature type="region of interest" description="Disordered" evidence="10">
    <location>
        <begin position="569"/>
        <end position="618"/>
    </location>
</feature>
<feature type="compositionally biased region" description="Polar residues" evidence="10">
    <location>
        <begin position="358"/>
        <end position="369"/>
    </location>
</feature>
<dbReference type="GO" id="GO:0046983">
    <property type="term" value="F:protein dimerization activity"/>
    <property type="evidence" value="ECO:0007669"/>
    <property type="project" value="InterPro"/>
</dbReference>
<evidence type="ECO:0000313" key="12">
    <source>
        <dbReference type="EMBL" id="KEZ46028.1"/>
    </source>
</evidence>
<feature type="domain" description="MADS-box" evidence="11">
    <location>
        <begin position="1"/>
        <end position="61"/>
    </location>
</feature>
<dbReference type="InterPro" id="IPR036879">
    <property type="entry name" value="TF_MADSbox_sf"/>
</dbReference>
<dbReference type="GO" id="GO:0005634">
    <property type="term" value="C:nucleus"/>
    <property type="evidence" value="ECO:0007669"/>
    <property type="project" value="UniProtKB-SubCell"/>
</dbReference>
<feature type="compositionally biased region" description="Pro residues" evidence="10">
    <location>
        <begin position="222"/>
        <end position="241"/>
    </location>
</feature>
<dbReference type="PANTHER" id="PTHR11945">
    <property type="entry name" value="MADS BOX PROTEIN"/>
    <property type="match status" value="1"/>
</dbReference>
<dbReference type="GO" id="GO:0045944">
    <property type="term" value="P:positive regulation of transcription by RNA polymerase II"/>
    <property type="evidence" value="ECO:0007669"/>
    <property type="project" value="InterPro"/>
</dbReference>
<comment type="subunit">
    <text evidence="8">Interacts with MAPK MPS1.</text>
</comment>
<dbReference type="EMBL" id="JOWA01000055">
    <property type="protein sequence ID" value="KEZ46028.1"/>
    <property type="molecule type" value="Genomic_DNA"/>
</dbReference>
<dbReference type="RefSeq" id="XP_016645827.1">
    <property type="nucleotide sequence ID" value="XM_016784711.1"/>
</dbReference>
<dbReference type="OrthoDB" id="1898716at2759"/>
<accession>A0A084GFB6</accession>
<dbReference type="GO" id="GO:0000978">
    <property type="term" value="F:RNA polymerase II cis-regulatory region sequence-specific DNA binding"/>
    <property type="evidence" value="ECO:0007669"/>
    <property type="project" value="TreeGrafter"/>
</dbReference>
<dbReference type="GO" id="GO:0008301">
    <property type="term" value="F:DNA binding, bending"/>
    <property type="evidence" value="ECO:0007669"/>
    <property type="project" value="UniProtKB-ARBA"/>
</dbReference>
<reference evidence="12 13" key="1">
    <citation type="journal article" date="2014" name="Genome Announc.">
        <title>Draft genome sequence of the pathogenic fungus Scedosporium apiospermum.</title>
        <authorList>
            <person name="Vandeputte P."/>
            <person name="Ghamrawi S."/>
            <person name="Rechenmann M."/>
            <person name="Iltis A."/>
            <person name="Giraud S."/>
            <person name="Fleury M."/>
            <person name="Thornton C."/>
            <person name="Delhaes L."/>
            <person name="Meyer W."/>
            <person name="Papon N."/>
            <person name="Bouchara J.P."/>
        </authorList>
    </citation>
    <scope>NUCLEOTIDE SEQUENCE [LARGE SCALE GENOMIC DNA]</scope>
    <source>
        <strain evidence="12 13">IHEM 14462</strain>
    </source>
</reference>
<dbReference type="VEuPathDB" id="FungiDB:SAPIO_CDS1437"/>
<dbReference type="PANTHER" id="PTHR11945:SF534">
    <property type="entry name" value="MYOCYTE-SPECIFIC ENHANCER FACTOR 2"/>
    <property type="match status" value="1"/>
</dbReference>
<dbReference type="GeneID" id="27720509"/>
<comment type="function">
    <text evidence="7">Transcription factor acting downstream of the MPS1 MAP kinase (MAPK) cascade during conidiation and plant infection. Required for overcoming plant defense responses and the differentiation of secondary infectious hyphae in live plant cells.</text>
</comment>
<dbReference type="GO" id="GO:0000981">
    <property type="term" value="F:DNA-binding transcription factor activity, RNA polymerase II-specific"/>
    <property type="evidence" value="ECO:0007669"/>
    <property type="project" value="TreeGrafter"/>
</dbReference>
<feature type="compositionally biased region" description="Pro residues" evidence="10">
    <location>
        <begin position="180"/>
        <end position="190"/>
    </location>
</feature>
<feature type="compositionally biased region" description="Polar residues" evidence="10">
    <location>
        <begin position="420"/>
        <end position="433"/>
    </location>
</feature>
<evidence type="ECO:0000313" key="13">
    <source>
        <dbReference type="Proteomes" id="UP000028545"/>
    </source>
</evidence>
<evidence type="ECO:0000256" key="10">
    <source>
        <dbReference type="SAM" id="MobiDB-lite"/>
    </source>
</evidence>
<feature type="compositionally biased region" description="Polar residues" evidence="10">
    <location>
        <begin position="457"/>
        <end position="479"/>
    </location>
</feature>
<evidence type="ECO:0000256" key="5">
    <source>
        <dbReference type="ARBA" id="ARBA00023242"/>
    </source>
</evidence>
<dbReference type="PRINTS" id="PR00404">
    <property type="entry name" value="MADSDOMAIN"/>
</dbReference>
<evidence type="ECO:0000256" key="6">
    <source>
        <dbReference type="ARBA" id="ARBA00025805"/>
    </source>
</evidence>
<evidence type="ECO:0000256" key="1">
    <source>
        <dbReference type="ARBA" id="ARBA00004123"/>
    </source>
</evidence>
<proteinExistence type="inferred from homology"/>
<feature type="compositionally biased region" description="Pro residues" evidence="10">
    <location>
        <begin position="505"/>
        <end position="516"/>
    </location>
</feature>
<dbReference type="CDD" id="cd00265">
    <property type="entry name" value="MADS_MEF2_like"/>
    <property type="match status" value="1"/>
</dbReference>
<feature type="region of interest" description="Disordered" evidence="10">
    <location>
        <begin position="71"/>
        <end position="531"/>
    </location>
</feature>
<organism evidence="12 13">
    <name type="scientific">Pseudallescheria apiosperma</name>
    <name type="common">Scedosporium apiospermum</name>
    <dbReference type="NCBI Taxonomy" id="563466"/>
    <lineage>
        <taxon>Eukaryota</taxon>
        <taxon>Fungi</taxon>
        <taxon>Dikarya</taxon>
        <taxon>Ascomycota</taxon>
        <taxon>Pezizomycotina</taxon>
        <taxon>Sordariomycetes</taxon>
        <taxon>Hypocreomycetidae</taxon>
        <taxon>Microascales</taxon>
        <taxon>Microascaceae</taxon>
        <taxon>Scedosporium</taxon>
    </lineage>
</organism>
<feature type="compositionally biased region" description="Low complexity" evidence="10">
    <location>
        <begin position="108"/>
        <end position="118"/>
    </location>
</feature>
<evidence type="ECO:0000259" key="11">
    <source>
        <dbReference type="PROSITE" id="PS50066"/>
    </source>
</evidence>
<dbReference type="InterPro" id="IPR002100">
    <property type="entry name" value="TF_MADSbox"/>
</dbReference>
<dbReference type="PROSITE" id="PS50066">
    <property type="entry name" value="MADS_BOX_2"/>
    <property type="match status" value="1"/>
</dbReference>
<dbReference type="Pfam" id="PF00319">
    <property type="entry name" value="SRF-TF"/>
    <property type="match status" value="1"/>
</dbReference>
<keyword evidence="3" id="KW-0238">DNA-binding</keyword>
<dbReference type="AlphaFoldDB" id="A0A084GFB6"/>
<dbReference type="InterPro" id="IPR033896">
    <property type="entry name" value="MEF2-like_N"/>
</dbReference>
<comment type="caution">
    <text evidence="12">The sequence shown here is derived from an EMBL/GenBank/DDBJ whole genome shotgun (WGS) entry which is preliminary data.</text>
</comment>
<dbReference type="OMA" id="LGRYQYF"/>
<keyword evidence="5" id="KW-0539">Nucleus</keyword>
<dbReference type="Proteomes" id="UP000028545">
    <property type="component" value="Unassembled WGS sequence"/>
</dbReference>
<name>A0A084GFB6_PSEDA</name>